<dbReference type="PANTHER" id="PTHR10578">
    <property type="entry name" value="S -2-HYDROXY-ACID OXIDASE-RELATED"/>
    <property type="match status" value="1"/>
</dbReference>
<evidence type="ECO:0000256" key="3">
    <source>
        <dbReference type="ARBA" id="ARBA00024042"/>
    </source>
</evidence>
<evidence type="ECO:0000259" key="4">
    <source>
        <dbReference type="PROSITE" id="PS51349"/>
    </source>
</evidence>
<dbReference type="RefSeq" id="WP_380688003.1">
    <property type="nucleotide sequence ID" value="NZ_JBHRSS010000003.1"/>
</dbReference>
<dbReference type="Proteomes" id="UP001595462">
    <property type="component" value="Unassembled WGS sequence"/>
</dbReference>
<dbReference type="PROSITE" id="PS51349">
    <property type="entry name" value="FMN_HYDROXY_ACID_DH_2"/>
    <property type="match status" value="1"/>
</dbReference>
<evidence type="ECO:0000256" key="2">
    <source>
        <dbReference type="ARBA" id="ARBA00023002"/>
    </source>
</evidence>
<keyword evidence="6" id="KW-1185">Reference proteome</keyword>
<accession>A0ABV7ELX4</accession>
<comment type="cofactor">
    <cofactor evidence="1">
        <name>FMN</name>
        <dbReference type="ChEBI" id="CHEBI:58210"/>
    </cofactor>
</comment>
<dbReference type="InterPro" id="IPR000262">
    <property type="entry name" value="FMN-dep_DH"/>
</dbReference>
<dbReference type="PIRSF" id="PIRSF000138">
    <property type="entry name" value="Al-hdrx_acd_dh"/>
    <property type="match status" value="1"/>
</dbReference>
<evidence type="ECO:0000313" key="6">
    <source>
        <dbReference type="Proteomes" id="UP001595462"/>
    </source>
</evidence>
<comment type="similarity">
    <text evidence="3">Belongs to the FMN-dependent alpha-hydroxy acid dehydrogenase family.</text>
</comment>
<dbReference type="SUPFAM" id="SSF51395">
    <property type="entry name" value="FMN-linked oxidoreductases"/>
    <property type="match status" value="1"/>
</dbReference>
<proteinExistence type="inferred from homology"/>
<protein>
    <submittedName>
        <fullName evidence="5">Alpha-hydroxy-acid oxidizing protein</fullName>
    </submittedName>
</protein>
<keyword evidence="2" id="KW-0560">Oxidoreductase</keyword>
<dbReference type="PROSITE" id="PS00557">
    <property type="entry name" value="FMN_HYDROXY_ACID_DH_1"/>
    <property type="match status" value="1"/>
</dbReference>
<organism evidence="5 6">
    <name type="scientific">Salinisphaera aquimarina</name>
    <dbReference type="NCBI Taxonomy" id="2094031"/>
    <lineage>
        <taxon>Bacteria</taxon>
        <taxon>Pseudomonadati</taxon>
        <taxon>Pseudomonadota</taxon>
        <taxon>Gammaproteobacteria</taxon>
        <taxon>Salinisphaerales</taxon>
        <taxon>Salinisphaeraceae</taxon>
        <taxon>Salinisphaera</taxon>
    </lineage>
</organism>
<dbReference type="EMBL" id="JBHRSS010000003">
    <property type="protein sequence ID" value="MFC3103713.1"/>
    <property type="molecule type" value="Genomic_DNA"/>
</dbReference>
<dbReference type="InterPro" id="IPR012133">
    <property type="entry name" value="Alpha-hydoxy_acid_DH_FMN"/>
</dbReference>
<feature type="domain" description="FMN hydroxy acid dehydrogenase" evidence="4">
    <location>
        <begin position="28"/>
        <end position="432"/>
    </location>
</feature>
<comment type="caution">
    <text evidence="5">The sequence shown here is derived from an EMBL/GenBank/DDBJ whole genome shotgun (WGS) entry which is preliminary data.</text>
</comment>
<dbReference type="Gene3D" id="3.20.20.70">
    <property type="entry name" value="Aldolase class I"/>
    <property type="match status" value="1"/>
</dbReference>
<sequence length="437" mass="46490">MSAPADRDKTPAIRDRQQAIYSAGMAGRRPRVPVDYAALESEAGARMSAEGFAYIAGGAGRESTLAANRAAFERWRIVPRMLRDVATRDTRIELFGHHYPQPFLLCPIGVLEMAHVDADVAVARAAAARGVPMVYSNQASRSMEECAQAMTAVNADAPRWFQLYWSKSDALVESLVTRAEACGCQALVVTLDTTLLGWRSRDLDMAHLPFLLGQGIAQYTSDPVFRAALADIGDEGPRPPITTKTLRNVMAAARHFPGSSLRALTSGDALAAVRHFIATYSRPNITWADLAWLRERTRLPIVLKGVLDGADAKLAVEHGVDGLIVSNHGGRQVDGARASLDALPEIVAAAPNLPVILDSGIRGGADVFKALALGATAVGLGRPYAYGLALAGEDGVGEVLDNLAADFELTMALAGCTDVAAIRRGDTRLVRDEAVAG</sequence>
<evidence type="ECO:0000313" key="5">
    <source>
        <dbReference type="EMBL" id="MFC3103713.1"/>
    </source>
</evidence>
<dbReference type="Pfam" id="PF01070">
    <property type="entry name" value="FMN_dh"/>
    <property type="match status" value="1"/>
</dbReference>
<reference evidence="6" key="1">
    <citation type="journal article" date="2019" name="Int. J. Syst. Evol. Microbiol.">
        <title>The Global Catalogue of Microorganisms (GCM) 10K type strain sequencing project: providing services to taxonomists for standard genome sequencing and annotation.</title>
        <authorList>
            <consortium name="The Broad Institute Genomics Platform"/>
            <consortium name="The Broad Institute Genome Sequencing Center for Infectious Disease"/>
            <person name="Wu L."/>
            <person name="Ma J."/>
        </authorList>
    </citation>
    <scope>NUCLEOTIDE SEQUENCE [LARGE SCALE GENOMIC DNA]</scope>
    <source>
        <strain evidence="6">KCTC 52640</strain>
    </source>
</reference>
<dbReference type="InterPro" id="IPR008259">
    <property type="entry name" value="FMN_hydac_DH_AS"/>
</dbReference>
<evidence type="ECO:0000256" key="1">
    <source>
        <dbReference type="ARBA" id="ARBA00001917"/>
    </source>
</evidence>
<gene>
    <name evidence="5" type="ORF">ACFOSU_07395</name>
</gene>
<dbReference type="InterPro" id="IPR013785">
    <property type="entry name" value="Aldolase_TIM"/>
</dbReference>
<name>A0ABV7ELX4_9GAMM</name>
<dbReference type="PANTHER" id="PTHR10578:SF143">
    <property type="entry name" value="FMN-DEPENDENT ALPHA-HYDROXY ACID DEHYDROGENASE PB1A11.03"/>
    <property type="match status" value="1"/>
</dbReference>
<dbReference type="InterPro" id="IPR037396">
    <property type="entry name" value="FMN_HAD"/>
</dbReference>